<comment type="caution">
    <text evidence="2">The sequence shown here is derived from an EMBL/GenBank/DDBJ whole genome shotgun (WGS) entry which is preliminary data.</text>
</comment>
<evidence type="ECO:0000313" key="3">
    <source>
        <dbReference type="Proteomes" id="UP001221757"/>
    </source>
</evidence>
<keyword evidence="3" id="KW-1185">Reference proteome</keyword>
<feature type="compositionally biased region" description="Polar residues" evidence="1">
    <location>
        <begin position="72"/>
        <end position="81"/>
    </location>
</feature>
<dbReference type="Proteomes" id="UP001221757">
    <property type="component" value="Unassembled WGS sequence"/>
</dbReference>
<gene>
    <name evidence="2" type="ORF">B0H17DRAFT_1203179</name>
</gene>
<reference evidence="2" key="1">
    <citation type="submission" date="2023-03" db="EMBL/GenBank/DDBJ databases">
        <title>Massive genome expansion in bonnet fungi (Mycena s.s.) driven by repeated elements and novel gene families across ecological guilds.</title>
        <authorList>
            <consortium name="Lawrence Berkeley National Laboratory"/>
            <person name="Harder C.B."/>
            <person name="Miyauchi S."/>
            <person name="Viragh M."/>
            <person name="Kuo A."/>
            <person name="Thoen E."/>
            <person name="Andreopoulos B."/>
            <person name="Lu D."/>
            <person name="Skrede I."/>
            <person name="Drula E."/>
            <person name="Henrissat B."/>
            <person name="Morin E."/>
            <person name="Kohler A."/>
            <person name="Barry K."/>
            <person name="LaButti K."/>
            <person name="Morin E."/>
            <person name="Salamov A."/>
            <person name="Lipzen A."/>
            <person name="Mereny Z."/>
            <person name="Hegedus B."/>
            <person name="Baldrian P."/>
            <person name="Stursova M."/>
            <person name="Weitz H."/>
            <person name="Taylor A."/>
            <person name="Grigoriev I.V."/>
            <person name="Nagy L.G."/>
            <person name="Martin F."/>
            <person name="Kauserud H."/>
        </authorList>
    </citation>
    <scope>NUCLEOTIDE SEQUENCE</scope>
    <source>
        <strain evidence="2">CBHHK067</strain>
    </source>
</reference>
<sequence>MPDSLETPALFSERPLQSKLISELRSIATAMGLDPKFNKAPLLTAIQKHMKAHPEIVDDPRFLPLFAHRSRPTSGGKNSAGKTAEEAVEASKPSKATTGANKTLLELGLKSDPPAQFGKLFSGGQKPEKTVDPQTDSDTSDTESPLAPSARVTPEPEFKGEKVQSKQEMSGVMQVNFFDELDHVAAPRQVLLDAFPVIVSTSDDGKRKYSMLLSELIAPC</sequence>
<dbReference type="AlphaFoldDB" id="A0AAD7DCN4"/>
<dbReference type="EMBL" id="JARKIE010000081">
    <property type="protein sequence ID" value="KAJ7688175.1"/>
    <property type="molecule type" value="Genomic_DNA"/>
</dbReference>
<organism evidence="2 3">
    <name type="scientific">Mycena rosella</name>
    <name type="common">Pink bonnet</name>
    <name type="synonym">Agaricus rosellus</name>
    <dbReference type="NCBI Taxonomy" id="1033263"/>
    <lineage>
        <taxon>Eukaryota</taxon>
        <taxon>Fungi</taxon>
        <taxon>Dikarya</taxon>
        <taxon>Basidiomycota</taxon>
        <taxon>Agaricomycotina</taxon>
        <taxon>Agaricomycetes</taxon>
        <taxon>Agaricomycetidae</taxon>
        <taxon>Agaricales</taxon>
        <taxon>Marasmiineae</taxon>
        <taxon>Mycenaceae</taxon>
        <taxon>Mycena</taxon>
    </lineage>
</organism>
<name>A0AAD7DCN4_MYCRO</name>
<feature type="region of interest" description="Disordered" evidence="1">
    <location>
        <begin position="66"/>
        <end position="99"/>
    </location>
</feature>
<accession>A0AAD7DCN4</accession>
<evidence type="ECO:0000256" key="1">
    <source>
        <dbReference type="SAM" id="MobiDB-lite"/>
    </source>
</evidence>
<proteinExistence type="predicted"/>
<evidence type="ECO:0000313" key="2">
    <source>
        <dbReference type="EMBL" id="KAJ7688175.1"/>
    </source>
</evidence>
<feature type="region of interest" description="Disordered" evidence="1">
    <location>
        <begin position="116"/>
        <end position="166"/>
    </location>
</feature>
<protein>
    <submittedName>
        <fullName evidence="2">Uncharacterized protein</fullName>
    </submittedName>
</protein>
<feature type="compositionally biased region" description="Basic and acidic residues" evidence="1">
    <location>
        <begin position="154"/>
        <end position="165"/>
    </location>
</feature>